<gene>
    <name evidence="3" type="ORF">C4520_01345</name>
</gene>
<sequence>MTRMTERSPMEGSPIQSKKVITVAGCKGGVGKSIIAAGLALEFGRAGKNVILVDADLGGANLHTYLGIQAPRLVINDYLSRKVQSMEEVVLPTDYEGVRFISSAGNVPSLANPKFAQKMKIINSVMSLKADIILVDIGAGSSYDVMDFFSMTNKGILVTVPEPTSIINSYGFVKNVVYRRFNIMFRQFPLVMDLVKRGMNPDSQNGIPAIKDLLGELAIADPESWLKAKSMLSSFQPNIIVNMTSSESDAKLGEKLRAIIMKYLSVKASCLGHVPEDTSVRAAAKKMVPFSVLQPNSAASQSVQTLVQRLMGQKEEVLAESTAAVTAEENVETPS</sequence>
<evidence type="ECO:0000313" key="4">
    <source>
        <dbReference type="Proteomes" id="UP000265882"/>
    </source>
</evidence>
<keyword evidence="1" id="KW-0547">Nucleotide-binding</keyword>
<proteinExistence type="predicted"/>
<dbReference type="InterPro" id="IPR033756">
    <property type="entry name" value="YlxH/NBP35"/>
</dbReference>
<accession>A0A3A4NZV3</accession>
<dbReference type="EMBL" id="QZKU01000014">
    <property type="protein sequence ID" value="RJP26007.1"/>
    <property type="molecule type" value="Genomic_DNA"/>
</dbReference>
<evidence type="ECO:0000256" key="2">
    <source>
        <dbReference type="ARBA" id="ARBA00022840"/>
    </source>
</evidence>
<dbReference type="Gene3D" id="3.40.50.300">
    <property type="entry name" value="P-loop containing nucleotide triphosphate hydrolases"/>
    <property type="match status" value="1"/>
</dbReference>
<dbReference type="AlphaFoldDB" id="A0A3A4NZV3"/>
<dbReference type="Pfam" id="PF10609">
    <property type="entry name" value="ParA"/>
    <property type="match status" value="1"/>
</dbReference>
<organism evidence="3 4">
    <name type="scientific">Abyssobacteria bacterium (strain SURF_5)</name>
    <dbReference type="NCBI Taxonomy" id="2093360"/>
    <lineage>
        <taxon>Bacteria</taxon>
        <taxon>Pseudomonadati</taxon>
        <taxon>Candidatus Hydrogenedentota</taxon>
        <taxon>Candidatus Abyssobacteria</taxon>
    </lineage>
</organism>
<dbReference type="SUPFAM" id="SSF52540">
    <property type="entry name" value="P-loop containing nucleoside triphosphate hydrolases"/>
    <property type="match status" value="1"/>
</dbReference>
<dbReference type="PANTHER" id="PTHR43384">
    <property type="entry name" value="SEPTUM SITE-DETERMINING PROTEIN MIND HOMOLOG, CHLOROPLASTIC-RELATED"/>
    <property type="match status" value="1"/>
</dbReference>
<comment type="caution">
    <text evidence="3">The sequence shown here is derived from an EMBL/GenBank/DDBJ whole genome shotgun (WGS) entry which is preliminary data.</text>
</comment>
<dbReference type="GO" id="GO:0009898">
    <property type="term" value="C:cytoplasmic side of plasma membrane"/>
    <property type="evidence" value="ECO:0007669"/>
    <property type="project" value="TreeGrafter"/>
</dbReference>
<protein>
    <submittedName>
        <fullName evidence="3">MinD/ParA family protein</fullName>
    </submittedName>
</protein>
<dbReference type="GO" id="GO:0005829">
    <property type="term" value="C:cytosol"/>
    <property type="evidence" value="ECO:0007669"/>
    <property type="project" value="TreeGrafter"/>
</dbReference>
<keyword evidence="2" id="KW-0067">ATP-binding</keyword>
<dbReference type="Proteomes" id="UP000265882">
    <property type="component" value="Unassembled WGS sequence"/>
</dbReference>
<reference evidence="3 4" key="1">
    <citation type="journal article" date="2017" name="ISME J.">
        <title>Energy and carbon metabolisms in a deep terrestrial subsurface fluid microbial community.</title>
        <authorList>
            <person name="Momper L."/>
            <person name="Jungbluth S.P."/>
            <person name="Lee M.D."/>
            <person name="Amend J.P."/>
        </authorList>
    </citation>
    <scope>NUCLEOTIDE SEQUENCE [LARGE SCALE GENOMIC DNA]</scope>
    <source>
        <strain evidence="3">SURF_5</strain>
    </source>
</reference>
<evidence type="ECO:0000313" key="3">
    <source>
        <dbReference type="EMBL" id="RJP26007.1"/>
    </source>
</evidence>
<dbReference type="GO" id="GO:0016887">
    <property type="term" value="F:ATP hydrolysis activity"/>
    <property type="evidence" value="ECO:0007669"/>
    <property type="project" value="TreeGrafter"/>
</dbReference>
<dbReference type="GO" id="GO:0005524">
    <property type="term" value="F:ATP binding"/>
    <property type="evidence" value="ECO:0007669"/>
    <property type="project" value="UniProtKB-KW"/>
</dbReference>
<evidence type="ECO:0000256" key="1">
    <source>
        <dbReference type="ARBA" id="ARBA00022741"/>
    </source>
</evidence>
<name>A0A3A4NZV3_ABYX5</name>
<dbReference type="InterPro" id="IPR050625">
    <property type="entry name" value="ParA/MinD_ATPase"/>
</dbReference>
<dbReference type="PANTHER" id="PTHR43384:SF4">
    <property type="entry name" value="CELLULOSE BIOSYNTHESIS PROTEIN BCSQ-RELATED"/>
    <property type="match status" value="1"/>
</dbReference>
<dbReference type="InterPro" id="IPR027417">
    <property type="entry name" value="P-loop_NTPase"/>
</dbReference>
<dbReference type="GO" id="GO:0051782">
    <property type="term" value="P:negative regulation of cell division"/>
    <property type="evidence" value="ECO:0007669"/>
    <property type="project" value="TreeGrafter"/>
</dbReference>